<protein>
    <recommendedName>
        <fullName evidence="1">MULE transposase domain-containing protein</fullName>
    </recommendedName>
</protein>
<accession>A0AAD8LBP8</accession>
<evidence type="ECO:0000313" key="2">
    <source>
        <dbReference type="EMBL" id="KAK1436266.1"/>
    </source>
</evidence>
<organism evidence="2 3">
    <name type="scientific">Tagetes erecta</name>
    <name type="common">African marigold</name>
    <dbReference type="NCBI Taxonomy" id="13708"/>
    <lineage>
        <taxon>Eukaryota</taxon>
        <taxon>Viridiplantae</taxon>
        <taxon>Streptophyta</taxon>
        <taxon>Embryophyta</taxon>
        <taxon>Tracheophyta</taxon>
        <taxon>Spermatophyta</taxon>
        <taxon>Magnoliopsida</taxon>
        <taxon>eudicotyledons</taxon>
        <taxon>Gunneridae</taxon>
        <taxon>Pentapetalae</taxon>
        <taxon>asterids</taxon>
        <taxon>campanulids</taxon>
        <taxon>Asterales</taxon>
        <taxon>Asteraceae</taxon>
        <taxon>Asteroideae</taxon>
        <taxon>Heliantheae alliance</taxon>
        <taxon>Tageteae</taxon>
        <taxon>Tagetes</taxon>
    </lineage>
</organism>
<dbReference type="PANTHER" id="PTHR47718:SF12">
    <property type="entry name" value="PROTEIN FAR1-RELATED SEQUENCE"/>
    <property type="match status" value="1"/>
</dbReference>
<feature type="domain" description="MULE transposase" evidence="1">
    <location>
        <begin position="96"/>
        <end position="189"/>
    </location>
</feature>
<reference evidence="2" key="1">
    <citation type="journal article" date="2023" name="bioRxiv">
        <title>Improved chromosome-level genome assembly for marigold (Tagetes erecta).</title>
        <authorList>
            <person name="Jiang F."/>
            <person name="Yuan L."/>
            <person name="Wang S."/>
            <person name="Wang H."/>
            <person name="Xu D."/>
            <person name="Wang A."/>
            <person name="Fan W."/>
        </authorList>
    </citation>
    <scope>NUCLEOTIDE SEQUENCE</scope>
    <source>
        <strain evidence="2">WSJ</strain>
        <tissue evidence="2">Leaf</tissue>
    </source>
</reference>
<dbReference type="InterPro" id="IPR018289">
    <property type="entry name" value="MULE_transposase_dom"/>
</dbReference>
<gene>
    <name evidence="2" type="ORF">QVD17_02045</name>
</gene>
<name>A0AAD8LBP8_TARER</name>
<sequence>MSLNKIGGRAAHRLRSGLRGGPHNMRGTQEDYANFGRDVRMFIGERDAKFFIDLLEHRSSHLSNFSCQYNIVDGELKSVFWADGVSKANFQAFGDVLAFDATYHTNKYDMIFVPFTGVDHHKRCITFGAGLIANESVESYQWLLQCFVQTYPKAPSLVLTDQDPAMLQAVESVFKNSSHRLCMWHIMKKLPAKA</sequence>
<keyword evidence="3" id="KW-1185">Reference proteome</keyword>
<dbReference type="PANTHER" id="PTHR47718">
    <property type="entry name" value="OS01G0519700 PROTEIN"/>
    <property type="match status" value="1"/>
</dbReference>
<evidence type="ECO:0000259" key="1">
    <source>
        <dbReference type="Pfam" id="PF10551"/>
    </source>
</evidence>
<comment type="caution">
    <text evidence="2">The sequence shown here is derived from an EMBL/GenBank/DDBJ whole genome shotgun (WGS) entry which is preliminary data.</text>
</comment>
<dbReference type="EMBL" id="JAUHHV010000001">
    <property type="protein sequence ID" value="KAK1436266.1"/>
    <property type="molecule type" value="Genomic_DNA"/>
</dbReference>
<dbReference type="AlphaFoldDB" id="A0AAD8LBP8"/>
<dbReference type="Proteomes" id="UP001229421">
    <property type="component" value="Unassembled WGS sequence"/>
</dbReference>
<dbReference type="Pfam" id="PF10551">
    <property type="entry name" value="MULE"/>
    <property type="match status" value="1"/>
</dbReference>
<proteinExistence type="predicted"/>
<evidence type="ECO:0000313" key="3">
    <source>
        <dbReference type="Proteomes" id="UP001229421"/>
    </source>
</evidence>